<evidence type="ECO:0000313" key="1">
    <source>
        <dbReference type="EMBL" id="PVH38052.1"/>
    </source>
</evidence>
<name>A0A2T8IK50_9POAL</name>
<protein>
    <submittedName>
        <fullName evidence="1">Uncharacterized protein</fullName>
    </submittedName>
</protein>
<proteinExistence type="predicted"/>
<dbReference type="Gramene" id="PVH38052">
    <property type="protein sequence ID" value="PVH38052"/>
    <property type="gene ID" value="PAHAL_5G161900"/>
</dbReference>
<dbReference type="EMBL" id="CM008050">
    <property type="protein sequence ID" value="PVH38052.1"/>
    <property type="molecule type" value="Genomic_DNA"/>
</dbReference>
<dbReference type="Proteomes" id="UP000243499">
    <property type="component" value="Chromosome 5"/>
</dbReference>
<accession>A0A2T8IK50</accession>
<organism evidence="1">
    <name type="scientific">Panicum hallii</name>
    <dbReference type="NCBI Taxonomy" id="206008"/>
    <lineage>
        <taxon>Eukaryota</taxon>
        <taxon>Viridiplantae</taxon>
        <taxon>Streptophyta</taxon>
        <taxon>Embryophyta</taxon>
        <taxon>Tracheophyta</taxon>
        <taxon>Spermatophyta</taxon>
        <taxon>Magnoliopsida</taxon>
        <taxon>Liliopsida</taxon>
        <taxon>Poales</taxon>
        <taxon>Poaceae</taxon>
        <taxon>PACMAD clade</taxon>
        <taxon>Panicoideae</taxon>
        <taxon>Panicodae</taxon>
        <taxon>Paniceae</taxon>
        <taxon>Panicinae</taxon>
        <taxon>Panicum</taxon>
        <taxon>Panicum sect. Panicum</taxon>
    </lineage>
</organism>
<gene>
    <name evidence="1" type="ORF">PAHAL_5G161900</name>
</gene>
<reference evidence="1" key="1">
    <citation type="submission" date="2018-04" db="EMBL/GenBank/DDBJ databases">
        <title>WGS assembly of Panicum hallii.</title>
        <authorList>
            <person name="Lovell J."/>
            <person name="Jenkins J."/>
            <person name="Lowry D."/>
            <person name="Mamidi S."/>
            <person name="Sreedasyam A."/>
            <person name="Weng X."/>
            <person name="Barry K."/>
            <person name="Bonette J."/>
            <person name="Campitelli B."/>
            <person name="Daum C."/>
            <person name="Gordon S."/>
            <person name="Gould B."/>
            <person name="Lipzen A."/>
            <person name="Macqueen A."/>
            <person name="Palacio-Mejia J."/>
            <person name="Plott C."/>
            <person name="Shakirov E."/>
            <person name="Shu S."/>
            <person name="Yoshinaga Y."/>
            <person name="Zane M."/>
            <person name="Rokhsar D."/>
            <person name="Grimwood J."/>
            <person name="Schmutz J."/>
            <person name="Juenger T."/>
        </authorList>
    </citation>
    <scope>NUCLEOTIDE SEQUENCE [LARGE SCALE GENOMIC DNA]</scope>
    <source>
        <strain evidence="1">FIL2</strain>
    </source>
</reference>
<dbReference type="AlphaFoldDB" id="A0A2T8IK50"/>
<sequence length="53" mass="5615">MSPGVCARGWYPFHVAGVEEAAPTQPGLAPTAVRSEGVFRVQGLRNDRSGCTQ</sequence>